<name>A0A0D8Y4B8_DICVI</name>
<organism evidence="1 2">
    <name type="scientific">Dictyocaulus viviparus</name>
    <name type="common">Bovine lungworm</name>
    <dbReference type="NCBI Taxonomy" id="29172"/>
    <lineage>
        <taxon>Eukaryota</taxon>
        <taxon>Metazoa</taxon>
        <taxon>Ecdysozoa</taxon>
        <taxon>Nematoda</taxon>
        <taxon>Chromadorea</taxon>
        <taxon>Rhabditida</taxon>
        <taxon>Rhabditina</taxon>
        <taxon>Rhabditomorpha</taxon>
        <taxon>Strongyloidea</taxon>
        <taxon>Metastrongylidae</taxon>
        <taxon>Dictyocaulus</taxon>
    </lineage>
</organism>
<accession>A0A0D8Y4B8</accession>
<evidence type="ECO:0000313" key="2">
    <source>
        <dbReference type="Proteomes" id="UP000053766"/>
    </source>
</evidence>
<dbReference type="Proteomes" id="UP000053766">
    <property type="component" value="Unassembled WGS sequence"/>
</dbReference>
<protein>
    <submittedName>
        <fullName evidence="1">Uncharacterized protein</fullName>
    </submittedName>
</protein>
<sequence>MSISDNFQLHYCRKNVARAVLGVHQPVGDTEYTLMPHHAIVLGQMHVQ</sequence>
<proteinExistence type="predicted"/>
<reference evidence="2" key="2">
    <citation type="journal article" date="2016" name="Sci. Rep.">
        <title>Dictyocaulus viviparus genome, variome and transcriptome elucidate lungworm biology and support future intervention.</title>
        <authorList>
            <person name="McNulty S.N."/>
            <person name="Strube C."/>
            <person name="Rosa B.A."/>
            <person name="Martin J.C."/>
            <person name="Tyagi R."/>
            <person name="Choi Y.J."/>
            <person name="Wang Q."/>
            <person name="Hallsworth Pepin K."/>
            <person name="Zhang X."/>
            <person name="Ozersky P."/>
            <person name="Wilson R.K."/>
            <person name="Sternberg P.W."/>
            <person name="Gasser R.B."/>
            <person name="Mitreva M."/>
        </authorList>
    </citation>
    <scope>NUCLEOTIDE SEQUENCE [LARGE SCALE GENOMIC DNA]</scope>
    <source>
        <strain evidence="2">HannoverDv2000</strain>
    </source>
</reference>
<dbReference type="AlphaFoldDB" id="A0A0D8Y4B8"/>
<keyword evidence="2" id="KW-1185">Reference proteome</keyword>
<evidence type="ECO:0000313" key="1">
    <source>
        <dbReference type="EMBL" id="KJH50844.1"/>
    </source>
</evidence>
<dbReference type="EMBL" id="KN716196">
    <property type="protein sequence ID" value="KJH50844.1"/>
    <property type="molecule type" value="Genomic_DNA"/>
</dbReference>
<gene>
    <name evidence="1" type="ORF">DICVIV_02994</name>
</gene>
<reference evidence="1 2" key="1">
    <citation type="submission" date="2013-11" db="EMBL/GenBank/DDBJ databases">
        <title>Draft genome of the bovine lungworm Dictyocaulus viviparus.</title>
        <authorList>
            <person name="Mitreva M."/>
        </authorList>
    </citation>
    <scope>NUCLEOTIDE SEQUENCE [LARGE SCALE GENOMIC DNA]</scope>
    <source>
        <strain evidence="1 2">HannoverDv2000</strain>
    </source>
</reference>